<gene>
    <name evidence="5" type="ORF">SNE40_001270</name>
</gene>
<dbReference type="AlphaFoldDB" id="A0AAN8KFK3"/>
<dbReference type="Proteomes" id="UP001347796">
    <property type="component" value="Unassembled WGS sequence"/>
</dbReference>
<feature type="domain" description="Golgin subfamily A conserved" evidence="4">
    <location>
        <begin position="414"/>
        <end position="613"/>
    </location>
</feature>
<feature type="compositionally biased region" description="Polar residues" evidence="3">
    <location>
        <begin position="78"/>
        <end position="119"/>
    </location>
</feature>
<feature type="region of interest" description="Disordered" evidence="3">
    <location>
        <begin position="267"/>
        <end position="294"/>
    </location>
</feature>
<accession>A0AAN8KFK3</accession>
<feature type="compositionally biased region" description="Polar residues" evidence="3">
    <location>
        <begin position="276"/>
        <end position="285"/>
    </location>
</feature>
<dbReference type="PANTHER" id="PTHR10881">
    <property type="entry name" value="GOLGIN SUBFAMILY A MEMBER-RELATED"/>
    <property type="match status" value="1"/>
</dbReference>
<feature type="compositionally biased region" description="Basic and acidic residues" evidence="3">
    <location>
        <begin position="49"/>
        <end position="59"/>
    </location>
</feature>
<organism evidence="5 6">
    <name type="scientific">Patella caerulea</name>
    <name type="common">Rayed Mediterranean limpet</name>
    <dbReference type="NCBI Taxonomy" id="87958"/>
    <lineage>
        <taxon>Eukaryota</taxon>
        <taxon>Metazoa</taxon>
        <taxon>Spiralia</taxon>
        <taxon>Lophotrochozoa</taxon>
        <taxon>Mollusca</taxon>
        <taxon>Gastropoda</taxon>
        <taxon>Patellogastropoda</taxon>
        <taxon>Patelloidea</taxon>
        <taxon>Patellidae</taxon>
        <taxon>Patella</taxon>
    </lineage>
</organism>
<feature type="domain" description="Golgin subfamily A conserved" evidence="4">
    <location>
        <begin position="625"/>
        <end position="856"/>
    </location>
</feature>
<evidence type="ECO:0000256" key="3">
    <source>
        <dbReference type="SAM" id="MobiDB-lite"/>
    </source>
</evidence>
<comment type="caution">
    <text evidence="5">The sequence shown here is derived from an EMBL/GenBank/DDBJ whole genome shotgun (WGS) entry which is preliminary data.</text>
</comment>
<dbReference type="EMBL" id="JAZGQO010000001">
    <property type="protein sequence ID" value="KAK6195950.1"/>
    <property type="molecule type" value="Genomic_DNA"/>
</dbReference>
<evidence type="ECO:0000313" key="6">
    <source>
        <dbReference type="Proteomes" id="UP001347796"/>
    </source>
</evidence>
<keyword evidence="1 2" id="KW-0175">Coiled coil</keyword>
<dbReference type="PANTHER" id="PTHR10881:SF46">
    <property type="entry name" value="GOLGIN SUBFAMILY A MEMBER 2"/>
    <property type="match status" value="1"/>
</dbReference>
<feature type="region of interest" description="Disordered" evidence="3">
    <location>
        <begin position="31"/>
        <end position="119"/>
    </location>
</feature>
<feature type="compositionally biased region" description="Acidic residues" evidence="3">
    <location>
        <begin position="911"/>
        <end position="920"/>
    </location>
</feature>
<feature type="coiled-coil region" evidence="2">
    <location>
        <begin position="157"/>
        <end position="198"/>
    </location>
</feature>
<evidence type="ECO:0000313" key="5">
    <source>
        <dbReference type="EMBL" id="KAK6195950.1"/>
    </source>
</evidence>
<evidence type="ECO:0000259" key="4">
    <source>
        <dbReference type="Pfam" id="PF15070"/>
    </source>
</evidence>
<feature type="compositionally biased region" description="Basic residues" evidence="3">
    <location>
        <begin position="881"/>
        <end position="895"/>
    </location>
</feature>
<dbReference type="GO" id="GO:0007030">
    <property type="term" value="P:Golgi organization"/>
    <property type="evidence" value="ECO:0007669"/>
    <property type="project" value="TreeGrafter"/>
</dbReference>
<name>A0AAN8KFK3_PATCE</name>
<protein>
    <recommendedName>
        <fullName evidence="4">Golgin subfamily A conserved domain-containing protein</fullName>
    </recommendedName>
</protein>
<dbReference type="GO" id="GO:0032580">
    <property type="term" value="C:Golgi cisterna membrane"/>
    <property type="evidence" value="ECO:0007669"/>
    <property type="project" value="TreeGrafter"/>
</dbReference>
<dbReference type="Pfam" id="PF15070">
    <property type="entry name" value="GOLGA2L5"/>
    <property type="match status" value="2"/>
</dbReference>
<dbReference type="GO" id="GO:0000137">
    <property type="term" value="C:Golgi cis cisterna"/>
    <property type="evidence" value="ECO:0007669"/>
    <property type="project" value="TreeGrafter"/>
</dbReference>
<keyword evidence="6" id="KW-1185">Reference proteome</keyword>
<feature type="region of interest" description="Disordered" evidence="3">
    <location>
        <begin position="881"/>
        <end position="963"/>
    </location>
</feature>
<dbReference type="GO" id="GO:0005801">
    <property type="term" value="C:cis-Golgi network"/>
    <property type="evidence" value="ECO:0007669"/>
    <property type="project" value="TreeGrafter"/>
</dbReference>
<dbReference type="InterPro" id="IPR024858">
    <property type="entry name" value="GOLGA"/>
</dbReference>
<evidence type="ECO:0000256" key="1">
    <source>
        <dbReference type="ARBA" id="ARBA00023054"/>
    </source>
</evidence>
<proteinExistence type="predicted"/>
<evidence type="ECO:0000256" key="2">
    <source>
        <dbReference type="SAM" id="Coils"/>
    </source>
</evidence>
<sequence length="1004" mass="114837">MWIDELYRFSSLACHVACACHGSKMADSTKKEKIAAAKKKLKQFQQKSSSEKKANKENKTSNTKADLVNTQSEEKNKSQTTDQSKLPDSSGIKINQSTTSVKDLSSVSTDSNQFDWFDPTRTTASTESLHQLSQQINGLLTESQVYMNGDDVNNTSIAELEKRNQELAALLEKHSQANEQLSTQLQQTKLYAQNIQNQLDQERNGFDEKHKKDVGSLREQLQVHIQTIGILVAEKTELQSQLGQSHRISEQRLQELEEISGRLKASRQRVTDLEKNVNSSTQSSQQHEKLSRETAKEVDRLKLELYKANKSKEEYQEQLSELKEKLTAKVSECSGLDQSVSNLKKKLEMAELYAKQLSNENENSEETVQILAELQQEKGDLLMKIQQYDETFQKMSEEKEQISYQYQQYVSQIQRQAEDQHKQVTSLSEERNKLLARQHELECAVHELQQKLENIDVPPTHTEVDNTEYKDEISRLKTEYQELISRHEAQIRDNAQLSRFLEEKEERINELETTVNTLGEEAGDKAQLLESIQSDKTALSRALTQNKDLKNQLAELQSCFVKMTNDNMELLTKLQSGEHQNQDVMAKLGRQEDELTEIKQQIARKDSELNELRNMSKTNRIDEYQQEQINDRLQHYEAQAQLVDTLQNELRASQDMVDALTTQSSELRAMLIKAAEIPKDDNNEEGGAENKRDQVLESLSTTIQQLEEERGILVSNLKEQRELSDKLSVRVADLQEQVLSNNQDDADNNRVGRAEFEQLKTAMTMIQDKYTKVMKDKADLSDKADQLEHLVTQLQGESDTIGEYISLYHHQRALLQQRESQKNEYIGHLARDREELQGKLGQLQALVMQLLGERNMLHSYNEESILQKSTDNDIQPHIAHKHHHHPHHHHHHHHNGVPNGDGGVDWPDYTSSEDDSDSEVEQIVGGAENGDVTPTQQPSPAPSTPTSDSQSNKSNNKAQEEDQTAHRILHLLSEIGHSNLVEKASFMERNFLPCKYCKGRLMVV</sequence>
<reference evidence="5 6" key="1">
    <citation type="submission" date="2024-01" db="EMBL/GenBank/DDBJ databases">
        <title>The genome of the rayed Mediterranean limpet Patella caerulea (Linnaeus, 1758).</title>
        <authorList>
            <person name="Anh-Thu Weber A."/>
            <person name="Halstead-Nussloch G."/>
        </authorList>
    </citation>
    <scope>NUCLEOTIDE SEQUENCE [LARGE SCALE GENOMIC DNA]</scope>
    <source>
        <strain evidence="5">AATW-2023a</strain>
        <tissue evidence="5">Whole specimen</tissue>
    </source>
</reference>
<dbReference type="InterPro" id="IPR043976">
    <property type="entry name" value="GOLGA_cons_dom"/>
</dbReference>
<feature type="coiled-coil region" evidence="2">
    <location>
        <begin position="696"/>
        <end position="737"/>
    </location>
</feature>